<feature type="transmembrane region" description="Helical" evidence="1">
    <location>
        <begin position="141"/>
        <end position="164"/>
    </location>
</feature>
<comment type="caution">
    <text evidence="2">The sequence shown here is derived from an EMBL/GenBank/DDBJ whole genome shotgun (WGS) entry which is preliminary data.</text>
</comment>
<feature type="transmembrane region" description="Helical" evidence="1">
    <location>
        <begin position="56"/>
        <end position="78"/>
    </location>
</feature>
<evidence type="ECO:0000313" key="2">
    <source>
        <dbReference type="EMBL" id="EEA85789.1"/>
    </source>
</evidence>
<feature type="transmembrane region" description="Helical" evidence="1">
    <location>
        <begin position="32"/>
        <end position="50"/>
    </location>
</feature>
<dbReference type="PANTHER" id="PTHR36111:SF2">
    <property type="entry name" value="INNER MEMBRANE PROTEIN"/>
    <property type="match status" value="1"/>
</dbReference>
<evidence type="ECO:0000313" key="3">
    <source>
        <dbReference type="Proteomes" id="UP000003178"/>
    </source>
</evidence>
<feature type="transmembrane region" description="Helical" evidence="1">
    <location>
        <begin position="99"/>
        <end position="121"/>
    </location>
</feature>
<keyword evidence="3" id="KW-1185">Reference proteome</keyword>
<dbReference type="AlphaFoldDB" id="B6FXD9"/>
<name>B6FXD9_PEPHT</name>
<feature type="transmembrane region" description="Helical" evidence="1">
    <location>
        <begin position="6"/>
        <end position="25"/>
    </location>
</feature>
<dbReference type="EMBL" id="ABWP01000020">
    <property type="protein sequence ID" value="EEA85789.1"/>
    <property type="molecule type" value="Genomic_DNA"/>
</dbReference>
<dbReference type="InterPro" id="IPR007563">
    <property type="entry name" value="DUF554"/>
</dbReference>
<dbReference type="Pfam" id="PF04474">
    <property type="entry name" value="DUF554"/>
    <property type="match status" value="1"/>
</dbReference>
<evidence type="ECO:0000256" key="1">
    <source>
        <dbReference type="SAM" id="Phobius"/>
    </source>
</evidence>
<dbReference type="PANTHER" id="PTHR36111">
    <property type="entry name" value="INNER MEMBRANE PROTEIN-RELATED"/>
    <property type="match status" value="1"/>
</dbReference>
<accession>B6FXD9</accession>
<dbReference type="HOGENOM" id="CLU_091659_0_0_9"/>
<keyword evidence="1" id="KW-0472">Membrane</keyword>
<dbReference type="RefSeq" id="WP_006439467.1">
    <property type="nucleotide sequence ID" value="NZ_DS995355.1"/>
</dbReference>
<dbReference type="Proteomes" id="UP000003178">
    <property type="component" value="Unassembled WGS sequence"/>
</dbReference>
<gene>
    <name evidence="2" type="ORF">CLOHIR_00538</name>
</gene>
<evidence type="ECO:0008006" key="4">
    <source>
        <dbReference type="Google" id="ProtNLM"/>
    </source>
</evidence>
<sequence>MIATFVNCGVIIVGCIIGLFIKGGIPERFNKIIMNGLALCAMFIGFSGALEGNNTIITIVSMAVGALIGELIDIDKWLNKLGETIQAKLDKGDGKESRIAEGFVNASLLYCVGAMSIVGALQAGLSGNYDTIYAKTVLDGVSSVIFSASMGIGVIFSSVTVLLYQGGITLCATFLSGILSQAVIAEMTAVGSLMIVGLGLNLLEVTDIKIANLLPGILVPVVLGLIGLV</sequence>
<reference evidence="2 3" key="2">
    <citation type="submission" date="2008-10" db="EMBL/GenBank/DDBJ databases">
        <title>Draft genome sequence of Clostridium hiranonis (DSM 13275).</title>
        <authorList>
            <person name="Sudarsanam P."/>
            <person name="Ley R."/>
            <person name="Guruge J."/>
            <person name="Turnbaugh P.J."/>
            <person name="Mahowald M."/>
            <person name="Liep D."/>
            <person name="Gordon J."/>
        </authorList>
    </citation>
    <scope>NUCLEOTIDE SEQUENCE [LARGE SCALE GENOMIC DNA]</scope>
    <source>
        <strain evidence="2 3">DSM 13275</strain>
    </source>
</reference>
<reference evidence="2 3" key="1">
    <citation type="submission" date="2008-09" db="EMBL/GenBank/DDBJ databases">
        <authorList>
            <person name="Fulton L."/>
            <person name="Clifton S."/>
            <person name="Fulton B."/>
            <person name="Xu J."/>
            <person name="Minx P."/>
            <person name="Pepin K.H."/>
            <person name="Johnson M."/>
            <person name="Thiruvilangam P."/>
            <person name="Bhonagiri V."/>
            <person name="Nash W.E."/>
            <person name="Mardis E.R."/>
            <person name="Wilson R.K."/>
        </authorList>
    </citation>
    <scope>NUCLEOTIDE SEQUENCE [LARGE SCALE GENOMIC DNA]</scope>
    <source>
        <strain evidence="2 3">DSM 13275</strain>
    </source>
</reference>
<dbReference type="OrthoDB" id="9797976at2"/>
<proteinExistence type="predicted"/>
<keyword evidence="1" id="KW-1133">Transmembrane helix</keyword>
<organism evidence="2 3">
    <name type="scientific">Peptacetobacter hiranonis (strain DSM 13275 / JCM 10541 / KCTC 15199 / TO-931)</name>
    <name type="common">Clostridium hiranonis</name>
    <dbReference type="NCBI Taxonomy" id="500633"/>
    <lineage>
        <taxon>Bacteria</taxon>
        <taxon>Bacillati</taxon>
        <taxon>Bacillota</taxon>
        <taxon>Clostridia</taxon>
        <taxon>Peptostreptococcales</taxon>
        <taxon>Peptostreptococcaceae</taxon>
        <taxon>Peptacetobacter</taxon>
    </lineage>
</organism>
<feature type="transmembrane region" description="Helical" evidence="1">
    <location>
        <begin position="171"/>
        <end position="198"/>
    </location>
</feature>
<feature type="transmembrane region" description="Helical" evidence="1">
    <location>
        <begin position="210"/>
        <end position="228"/>
    </location>
</feature>
<keyword evidence="1" id="KW-0812">Transmembrane</keyword>
<protein>
    <recommendedName>
        <fullName evidence="4">DUF554 domain-containing protein</fullName>
    </recommendedName>
</protein>
<dbReference type="eggNOG" id="COG1811">
    <property type="taxonomic scope" value="Bacteria"/>
</dbReference>